<evidence type="ECO:0000259" key="1">
    <source>
        <dbReference type="Pfam" id="PF12702"/>
    </source>
</evidence>
<dbReference type="Proteomes" id="UP000680038">
    <property type="component" value="Unassembled WGS sequence"/>
</dbReference>
<dbReference type="InterPro" id="IPR024311">
    <property type="entry name" value="Lipocalin-like"/>
</dbReference>
<dbReference type="RefSeq" id="WP_215237750.1">
    <property type="nucleotide sequence ID" value="NZ_CAJRAF010000001.1"/>
</dbReference>
<name>A0A916J9S9_9BACT</name>
<dbReference type="PROSITE" id="PS51257">
    <property type="entry name" value="PROKAR_LIPOPROTEIN"/>
    <property type="match status" value="1"/>
</dbReference>
<evidence type="ECO:0000313" key="3">
    <source>
        <dbReference type="Proteomes" id="UP000680038"/>
    </source>
</evidence>
<gene>
    <name evidence="2" type="ORF">DYBT9275_01054</name>
</gene>
<evidence type="ECO:0000313" key="2">
    <source>
        <dbReference type="EMBL" id="CAG4992852.1"/>
    </source>
</evidence>
<proteinExistence type="predicted"/>
<protein>
    <recommendedName>
        <fullName evidence="1">Lipocalin-like domain-containing protein</fullName>
    </recommendedName>
</protein>
<feature type="domain" description="Lipocalin-like" evidence="1">
    <location>
        <begin position="23"/>
        <end position="112"/>
    </location>
</feature>
<accession>A0A916J9S9</accession>
<dbReference type="Pfam" id="PF12702">
    <property type="entry name" value="Lipocalin_3"/>
    <property type="match status" value="1"/>
</dbReference>
<dbReference type="Gene3D" id="2.40.128.280">
    <property type="match status" value="1"/>
</dbReference>
<organism evidence="2 3">
    <name type="scientific">Dyadobacter helix</name>
    <dbReference type="NCBI Taxonomy" id="2822344"/>
    <lineage>
        <taxon>Bacteria</taxon>
        <taxon>Pseudomonadati</taxon>
        <taxon>Bacteroidota</taxon>
        <taxon>Cytophagia</taxon>
        <taxon>Cytophagales</taxon>
        <taxon>Spirosomataceae</taxon>
        <taxon>Dyadobacter</taxon>
    </lineage>
</organism>
<comment type="caution">
    <text evidence="2">The sequence shown here is derived from an EMBL/GenBank/DDBJ whole genome shotgun (WGS) entry which is preliminary data.</text>
</comment>
<sequence length="238" mass="26759">MKIRFGLIILTSLAVSCGKESGSISGSWVRDMDEQPQFKQGFTLKDDGSALAINQLSKTYETWEKQGNLLIITGKETSQEPALLIRDTLKIISVSDSTLILENAGQRHTFSRTANPTKAVENFETFSCYTYTFKKDTAFMKLNITDTIVTGDLEYSLFEKDKNDGKLKGTLNGDTLWAAYSFISEGVESTREMVFLRKGDDWLEGFGKMEDKAGTSTFADKNQLRFRKGLLFKRTECP</sequence>
<keyword evidence="3" id="KW-1185">Reference proteome</keyword>
<dbReference type="EMBL" id="CAJRAF010000001">
    <property type="protein sequence ID" value="CAG4992852.1"/>
    <property type="molecule type" value="Genomic_DNA"/>
</dbReference>
<reference evidence="2" key="1">
    <citation type="submission" date="2021-04" db="EMBL/GenBank/DDBJ databases">
        <authorList>
            <person name="Rodrigo-Torres L."/>
            <person name="Arahal R. D."/>
            <person name="Lucena T."/>
        </authorList>
    </citation>
    <scope>NUCLEOTIDE SEQUENCE</scope>
    <source>
        <strain evidence="2">CECT 9275</strain>
    </source>
</reference>
<dbReference type="AlphaFoldDB" id="A0A916J9S9"/>